<comment type="caution">
    <text evidence="2">The sequence shown here is derived from an EMBL/GenBank/DDBJ whole genome shotgun (WGS) entry which is preliminary data.</text>
</comment>
<sequence>MRSPSCVVRSPGHDQTGPTGRCRPHWRDRCPPGFASIGSTPGTLLSSHRRLLGHQIGEGTIRRILTAAGLGPAPRQTSPTWRQFLTSQAAGILACDFLHVDTVFLKRLYVLFAMEIETRRVHLLGLTSNPTGAWPCAPSTNTPATSSPPVAPTCSSSRAISPFPHAAQAIQIKRRRTDQRSSKTTIVTVYAVTNLPPGRITHARLAALIRGHWSVETLHHIREDASKVRTGNAPRIMAGLRNLAIGLARLIGWTNGYRVTTAGCGRPG</sequence>
<name>A0ABP6YMR6_9ACTN</name>
<evidence type="ECO:0000313" key="2">
    <source>
        <dbReference type="EMBL" id="GAA3586804.1"/>
    </source>
</evidence>
<dbReference type="EMBL" id="BAABDQ010000023">
    <property type="protein sequence ID" value="GAA3586804.1"/>
    <property type="molecule type" value="Genomic_DNA"/>
</dbReference>
<evidence type="ECO:0008006" key="4">
    <source>
        <dbReference type="Google" id="ProtNLM"/>
    </source>
</evidence>
<protein>
    <recommendedName>
        <fullName evidence="4">Transposase IS4-like domain-containing protein</fullName>
    </recommendedName>
</protein>
<organism evidence="2 3">
    <name type="scientific">Nonomuraea rosea</name>
    <dbReference type="NCBI Taxonomy" id="638574"/>
    <lineage>
        <taxon>Bacteria</taxon>
        <taxon>Bacillati</taxon>
        <taxon>Actinomycetota</taxon>
        <taxon>Actinomycetes</taxon>
        <taxon>Streptosporangiales</taxon>
        <taxon>Streptosporangiaceae</taxon>
        <taxon>Nonomuraea</taxon>
    </lineage>
</organism>
<evidence type="ECO:0000256" key="1">
    <source>
        <dbReference type="SAM" id="MobiDB-lite"/>
    </source>
</evidence>
<accession>A0ABP6YMR6</accession>
<evidence type="ECO:0000313" key="3">
    <source>
        <dbReference type="Proteomes" id="UP001500630"/>
    </source>
</evidence>
<reference evidence="3" key="1">
    <citation type="journal article" date="2019" name="Int. J. Syst. Evol. Microbiol.">
        <title>The Global Catalogue of Microorganisms (GCM) 10K type strain sequencing project: providing services to taxonomists for standard genome sequencing and annotation.</title>
        <authorList>
            <consortium name="The Broad Institute Genomics Platform"/>
            <consortium name="The Broad Institute Genome Sequencing Center for Infectious Disease"/>
            <person name="Wu L."/>
            <person name="Ma J."/>
        </authorList>
    </citation>
    <scope>NUCLEOTIDE SEQUENCE [LARGE SCALE GENOMIC DNA]</scope>
    <source>
        <strain evidence="3">JCM 17326</strain>
    </source>
</reference>
<keyword evidence="3" id="KW-1185">Reference proteome</keyword>
<gene>
    <name evidence="2" type="ORF">GCM10022419_081310</name>
</gene>
<dbReference type="RefSeq" id="WP_345570450.1">
    <property type="nucleotide sequence ID" value="NZ_BAABDQ010000023.1"/>
</dbReference>
<proteinExistence type="predicted"/>
<feature type="region of interest" description="Disordered" evidence="1">
    <location>
        <begin position="1"/>
        <end position="25"/>
    </location>
</feature>
<dbReference type="Proteomes" id="UP001500630">
    <property type="component" value="Unassembled WGS sequence"/>
</dbReference>